<organism evidence="1 2">
    <name type="scientific">Nepenthes gracilis</name>
    <name type="common">Slender pitcher plant</name>
    <dbReference type="NCBI Taxonomy" id="150966"/>
    <lineage>
        <taxon>Eukaryota</taxon>
        <taxon>Viridiplantae</taxon>
        <taxon>Streptophyta</taxon>
        <taxon>Embryophyta</taxon>
        <taxon>Tracheophyta</taxon>
        <taxon>Spermatophyta</taxon>
        <taxon>Magnoliopsida</taxon>
        <taxon>eudicotyledons</taxon>
        <taxon>Gunneridae</taxon>
        <taxon>Pentapetalae</taxon>
        <taxon>Caryophyllales</taxon>
        <taxon>Nepenthaceae</taxon>
        <taxon>Nepenthes</taxon>
    </lineage>
</organism>
<comment type="caution">
    <text evidence="1">The sequence shown here is derived from an EMBL/GenBank/DDBJ whole genome shotgun (WGS) entry which is preliminary data.</text>
</comment>
<dbReference type="EMBL" id="BSYO01000018">
    <property type="protein sequence ID" value="GMH17899.1"/>
    <property type="molecule type" value="Genomic_DNA"/>
</dbReference>
<evidence type="ECO:0000313" key="1">
    <source>
        <dbReference type="EMBL" id="GMH17899.1"/>
    </source>
</evidence>
<dbReference type="Proteomes" id="UP001279734">
    <property type="component" value="Unassembled WGS sequence"/>
</dbReference>
<sequence>MKSYRPRKSSRTEIPEAFIRKPTALNQSTFFNANSDFFILGSPVNADEGNPVGVSGDLMQEEPARTQLSPKSFTSGLLFS</sequence>
<gene>
    <name evidence="1" type="ORF">Nepgr_019740</name>
</gene>
<proteinExistence type="predicted"/>
<protein>
    <submittedName>
        <fullName evidence="1">Uncharacterized protein</fullName>
    </submittedName>
</protein>
<accession>A0AAD3SWD7</accession>
<evidence type="ECO:0000313" key="2">
    <source>
        <dbReference type="Proteomes" id="UP001279734"/>
    </source>
</evidence>
<dbReference type="AlphaFoldDB" id="A0AAD3SWD7"/>
<reference evidence="1" key="1">
    <citation type="submission" date="2023-05" db="EMBL/GenBank/DDBJ databases">
        <title>Nepenthes gracilis genome sequencing.</title>
        <authorList>
            <person name="Fukushima K."/>
        </authorList>
    </citation>
    <scope>NUCLEOTIDE SEQUENCE</scope>
    <source>
        <strain evidence="1">SING2019-196</strain>
    </source>
</reference>
<keyword evidence="2" id="KW-1185">Reference proteome</keyword>
<name>A0AAD3SWD7_NEPGR</name>